<name>A0A5B7FZF3_PORTR</name>
<sequence length="96" mass="10691">MLHLFLSLITIFKLIALLFLLTVCLPSSCSLTAQSFLLPLTPILSSSNTIVNQYSQSFIPFSCKLWNSLPAYVFPSSYDLLSFKKEVSRHLSLSSG</sequence>
<protein>
    <submittedName>
        <fullName evidence="1">Uncharacterized protein</fullName>
    </submittedName>
</protein>
<keyword evidence="2" id="KW-1185">Reference proteome</keyword>
<accession>A0A5B7FZF3</accession>
<dbReference type="EMBL" id="VSRR010010573">
    <property type="protein sequence ID" value="MPC52022.1"/>
    <property type="molecule type" value="Genomic_DNA"/>
</dbReference>
<organism evidence="1 2">
    <name type="scientific">Portunus trituberculatus</name>
    <name type="common">Swimming crab</name>
    <name type="synonym">Neptunus trituberculatus</name>
    <dbReference type="NCBI Taxonomy" id="210409"/>
    <lineage>
        <taxon>Eukaryota</taxon>
        <taxon>Metazoa</taxon>
        <taxon>Ecdysozoa</taxon>
        <taxon>Arthropoda</taxon>
        <taxon>Crustacea</taxon>
        <taxon>Multicrustacea</taxon>
        <taxon>Malacostraca</taxon>
        <taxon>Eumalacostraca</taxon>
        <taxon>Eucarida</taxon>
        <taxon>Decapoda</taxon>
        <taxon>Pleocyemata</taxon>
        <taxon>Brachyura</taxon>
        <taxon>Eubrachyura</taxon>
        <taxon>Portunoidea</taxon>
        <taxon>Portunidae</taxon>
        <taxon>Portuninae</taxon>
        <taxon>Portunus</taxon>
    </lineage>
</organism>
<reference evidence="1 2" key="1">
    <citation type="submission" date="2019-05" db="EMBL/GenBank/DDBJ databases">
        <title>Another draft genome of Portunus trituberculatus and its Hox gene families provides insights of decapod evolution.</title>
        <authorList>
            <person name="Jeong J.-H."/>
            <person name="Song I."/>
            <person name="Kim S."/>
            <person name="Choi T."/>
            <person name="Kim D."/>
            <person name="Ryu S."/>
            <person name="Kim W."/>
        </authorList>
    </citation>
    <scope>NUCLEOTIDE SEQUENCE [LARGE SCALE GENOMIC DNA]</scope>
    <source>
        <tissue evidence="1">Muscle</tissue>
    </source>
</reference>
<gene>
    <name evidence="1" type="ORF">E2C01_045881</name>
</gene>
<comment type="caution">
    <text evidence="1">The sequence shown here is derived from an EMBL/GenBank/DDBJ whole genome shotgun (WGS) entry which is preliminary data.</text>
</comment>
<proteinExistence type="predicted"/>
<dbReference type="AlphaFoldDB" id="A0A5B7FZF3"/>
<dbReference type="Proteomes" id="UP000324222">
    <property type="component" value="Unassembled WGS sequence"/>
</dbReference>
<evidence type="ECO:0000313" key="1">
    <source>
        <dbReference type="EMBL" id="MPC52022.1"/>
    </source>
</evidence>
<evidence type="ECO:0000313" key="2">
    <source>
        <dbReference type="Proteomes" id="UP000324222"/>
    </source>
</evidence>